<evidence type="ECO:0000259" key="1">
    <source>
        <dbReference type="Pfam" id="PF07007"/>
    </source>
</evidence>
<reference evidence="3 4" key="1">
    <citation type="submission" date="2021-08" db="EMBL/GenBank/DDBJ databases">
        <title>Comparative Genomics Analysis of the Genus Qipengyuania Reveals Extensive Genetic Diversity and Metabolic Versatility, Including the Description of Fifteen Novel Species.</title>
        <authorList>
            <person name="Liu Y."/>
        </authorList>
    </citation>
    <scope>NUCLEOTIDE SEQUENCE [LARGE SCALE GENOMIC DNA]</scope>
    <source>
        <strain evidence="3 4">1NDH13</strain>
    </source>
</reference>
<evidence type="ECO:0000259" key="2">
    <source>
        <dbReference type="Pfam" id="PF19780"/>
    </source>
</evidence>
<dbReference type="InterPro" id="IPR046232">
    <property type="entry name" value="DUF6265"/>
</dbReference>
<accession>A0ABX8ZT08</accession>
<dbReference type="Proteomes" id="UP000824281">
    <property type="component" value="Chromosome"/>
</dbReference>
<dbReference type="Pfam" id="PF07007">
    <property type="entry name" value="LprI"/>
    <property type="match status" value="1"/>
</dbReference>
<dbReference type="RefSeq" id="WP_221426210.1">
    <property type="nucleotide sequence ID" value="NZ_CP081295.1"/>
</dbReference>
<gene>
    <name evidence="3" type="ORF">K3148_04980</name>
</gene>
<proteinExistence type="predicted"/>
<dbReference type="Gene3D" id="1.20.1270.180">
    <property type="match status" value="1"/>
</dbReference>
<organism evidence="3 4">
    <name type="scientific">Qipengyuania aurantiaca</name>
    <dbReference type="NCBI Taxonomy" id="2867233"/>
    <lineage>
        <taxon>Bacteria</taxon>
        <taxon>Pseudomonadati</taxon>
        <taxon>Pseudomonadota</taxon>
        <taxon>Alphaproteobacteria</taxon>
        <taxon>Sphingomonadales</taxon>
        <taxon>Erythrobacteraceae</taxon>
        <taxon>Qipengyuania</taxon>
    </lineage>
</organism>
<protein>
    <submittedName>
        <fullName evidence="3">DUF1311 domain-containing protein</fullName>
    </submittedName>
</protein>
<evidence type="ECO:0000313" key="3">
    <source>
        <dbReference type="EMBL" id="QZD90748.1"/>
    </source>
</evidence>
<keyword evidence="4" id="KW-1185">Reference proteome</keyword>
<dbReference type="Pfam" id="PF19780">
    <property type="entry name" value="DUF6265"/>
    <property type="match status" value="1"/>
</dbReference>
<feature type="domain" description="DUF6265" evidence="2">
    <location>
        <begin position="38"/>
        <end position="147"/>
    </location>
</feature>
<dbReference type="InterPro" id="IPR009739">
    <property type="entry name" value="LprI-like_N"/>
</dbReference>
<evidence type="ECO:0000313" key="4">
    <source>
        <dbReference type="Proteomes" id="UP000824281"/>
    </source>
</evidence>
<dbReference type="EMBL" id="CP081295">
    <property type="protein sequence ID" value="QZD90748.1"/>
    <property type="molecule type" value="Genomic_DNA"/>
</dbReference>
<name>A0ABX8ZT08_9SPHN</name>
<sequence length="300" mass="33209">MDDAFSGIGLVSSPLAAQETRVAPEDYVPPPATLEQMDWLVGQWTGTGIGGAPAMESWLPPSGNTMVGTFVQETAEGGIRFTEHLYLMEEEGTLVLRLKHFNADLTGWEEKDGTLTFRLIAVEECAAYFRSLTLRCDGENGLLAAVRMKSEGDEINELIFRFKRMGESASDGQIVSNPNQCEGSTRELNRCFAGLLNHADDERLRYFKAALARASERSQSGYVPAAGLEDGMRASERAFEVYRNAECGLIVAREMGSIRTIEMLACMRDLTQQRTRAIWQNWLTYPDGKSPALPEPQPTP</sequence>
<feature type="domain" description="Lysozyme inhibitor LprI-like N-terminal" evidence="1">
    <location>
        <begin position="181"/>
        <end position="276"/>
    </location>
</feature>